<organism evidence="3">
    <name type="scientific">hydrothermal vent metagenome</name>
    <dbReference type="NCBI Taxonomy" id="652676"/>
    <lineage>
        <taxon>unclassified sequences</taxon>
        <taxon>metagenomes</taxon>
        <taxon>ecological metagenomes</taxon>
    </lineage>
</organism>
<keyword evidence="1" id="KW-0145">Chemotaxis</keyword>
<dbReference type="PANTHER" id="PTHR35147:SF2">
    <property type="entry name" value="CHEMORECEPTOR GLUTAMINE DEAMIDASE CHED-RELATED"/>
    <property type="match status" value="1"/>
</dbReference>
<dbReference type="GO" id="GO:0050568">
    <property type="term" value="F:protein-glutamine glutaminase activity"/>
    <property type="evidence" value="ECO:0007669"/>
    <property type="project" value="InterPro"/>
</dbReference>
<evidence type="ECO:0000256" key="2">
    <source>
        <dbReference type="ARBA" id="ARBA00022801"/>
    </source>
</evidence>
<dbReference type="InterPro" id="IPR038592">
    <property type="entry name" value="CheD-like_sf"/>
</dbReference>
<dbReference type="EMBL" id="UOFR01000078">
    <property type="protein sequence ID" value="VAX00651.1"/>
    <property type="molecule type" value="Genomic_DNA"/>
</dbReference>
<dbReference type="Gene3D" id="3.30.1330.200">
    <property type="match status" value="1"/>
</dbReference>
<dbReference type="CDD" id="cd16352">
    <property type="entry name" value="CheD"/>
    <property type="match status" value="1"/>
</dbReference>
<proteinExistence type="inferred from homology"/>
<sequence>MVSVNRLEDERNHPKPICLQGFERINRYWDRRNEIHAAKILPGEFYVTKHNEAVLTVLGSCVSACLRDKVKGIGGMNHFMLPVGTEDNRAELDKVGNAARYGNFAMEQLINTILSNGGKRENLEVKIFGGGKVLNGMDQIDIGHKNISFIRGYVILEGLEVAAQDLGDVYPRKVMYFPRTGKVWVKKLHRVDNKTIANRENRYKVEIQQQPIESDIELFD</sequence>
<dbReference type="NCBIfam" id="NF010013">
    <property type="entry name" value="PRK13487.1"/>
    <property type="match status" value="1"/>
</dbReference>
<evidence type="ECO:0000256" key="1">
    <source>
        <dbReference type="ARBA" id="ARBA00022500"/>
    </source>
</evidence>
<gene>
    <name evidence="3" type="ORF">MNBD_GAMMA21-233</name>
</gene>
<dbReference type="PANTHER" id="PTHR35147">
    <property type="entry name" value="CHEMORECEPTOR GLUTAMINE DEAMIDASE CHED-RELATED"/>
    <property type="match status" value="1"/>
</dbReference>
<dbReference type="HAMAP" id="MF_01440">
    <property type="entry name" value="CheD"/>
    <property type="match status" value="1"/>
</dbReference>
<dbReference type="InterPro" id="IPR011324">
    <property type="entry name" value="Cytotoxic_necrot_fac-like_cat"/>
</dbReference>
<dbReference type="GO" id="GO:0006935">
    <property type="term" value="P:chemotaxis"/>
    <property type="evidence" value="ECO:0007669"/>
    <property type="project" value="UniProtKB-KW"/>
</dbReference>
<dbReference type="AlphaFoldDB" id="A0A3B1AG57"/>
<dbReference type="InterPro" id="IPR005659">
    <property type="entry name" value="Chemorcpt_Glu_NH3ase_CheD"/>
</dbReference>
<reference evidence="3" key="1">
    <citation type="submission" date="2018-06" db="EMBL/GenBank/DDBJ databases">
        <authorList>
            <person name="Zhirakovskaya E."/>
        </authorList>
    </citation>
    <scope>NUCLEOTIDE SEQUENCE</scope>
</reference>
<dbReference type="SUPFAM" id="SSF64438">
    <property type="entry name" value="CNF1/YfiH-like putative cysteine hydrolases"/>
    <property type="match status" value="1"/>
</dbReference>
<name>A0A3B1AG57_9ZZZZ</name>
<evidence type="ECO:0000313" key="3">
    <source>
        <dbReference type="EMBL" id="VAX00651.1"/>
    </source>
</evidence>
<protein>
    <submittedName>
        <fullName evidence="3">Chemotaxis protein CheD</fullName>
    </submittedName>
</protein>
<dbReference type="Pfam" id="PF03975">
    <property type="entry name" value="CheD"/>
    <property type="match status" value="1"/>
</dbReference>
<accession>A0A3B1AG57</accession>
<keyword evidence="2" id="KW-0378">Hydrolase</keyword>